<evidence type="ECO:0000256" key="3">
    <source>
        <dbReference type="ARBA" id="ARBA00022692"/>
    </source>
</evidence>
<evidence type="ECO:0000256" key="6">
    <source>
        <dbReference type="SAM" id="Phobius"/>
    </source>
</evidence>
<protein>
    <submittedName>
        <fullName evidence="8">Cytochrome B561</fullName>
    </submittedName>
</protein>
<proteinExistence type="predicted"/>
<dbReference type="InterPro" id="IPR011577">
    <property type="entry name" value="Cyt_b561_bac/Ni-Hgenase"/>
</dbReference>
<dbReference type="PANTHER" id="PTHR30485">
    <property type="entry name" value="NI/FE-HYDROGENASE 1 B-TYPE CYTOCHROME SUBUNIT"/>
    <property type="match status" value="1"/>
</dbReference>
<dbReference type="InterPro" id="IPR016174">
    <property type="entry name" value="Di-haem_cyt_TM"/>
</dbReference>
<dbReference type="GO" id="GO:0005886">
    <property type="term" value="C:plasma membrane"/>
    <property type="evidence" value="ECO:0007669"/>
    <property type="project" value="UniProtKB-SubCell"/>
</dbReference>
<dbReference type="PANTHER" id="PTHR30485:SF2">
    <property type="entry name" value="BLL0597 PROTEIN"/>
    <property type="match status" value="1"/>
</dbReference>
<keyword evidence="4 6" id="KW-1133">Transmembrane helix</keyword>
<dbReference type="EMBL" id="CP011494">
    <property type="protein sequence ID" value="AKO52885.1"/>
    <property type="molecule type" value="Genomic_DNA"/>
</dbReference>
<dbReference type="GO" id="GO:0020037">
    <property type="term" value="F:heme binding"/>
    <property type="evidence" value="ECO:0007669"/>
    <property type="project" value="TreeGrafter"/>
</dbReference>
<evidence type="ECO:0000259" key="7">
    <source>
        <dbReference type="Pfam" id="PF01292"/>
    </source>
</evidence>
<dbReference type="Pfam" id="PF01292">
    <property type="entry name" value="Ni_hydr_CYTB"/>
    <property type="match status" value="1"/>
</dbReference>
<dbReference type="GO" id="GO:0009055">
    <property type="term" value="F:electron transfer activity"/>
    <property type="evidence" value="ECO:0007669"/>
    <property type="project" value="InterPro"/>
</dbReference>
<evidence type="ECO:0000256" key="4">
    <source>
        <dbReference type="ARBA" id="ARBA00022989"/>
    </source>
</evidence>
<reference evidence="8 9" key="1">
    <citation type="submission" date="2015-05" db="EMBL/GenBank/DDBJ databases">
        <title>Complete genome of Marinobacter psychrophilus strain 20041T isolated from sea-ice of the Canadian Basin.</title>
        <authorList>
            <person name="Song L."/>
            <person name="Ren L."/>
            <person name="Yu Y."/>
            <person name="Wang X."/>
        </authorList>
    </citation>
    <scope>NUCLEOTIDE SEQUENCE [LARGE SCALE GENOMIC DNA]</scope>
    <source>
        <strain evidence="8 9">20041</strain>
    </source>
</reference>
<evidence type="ECO:0000256" key="5">
    <source>
        <dbReference type="ARBA" id="ARBA00023136"/>
    </source>
</evidence>
<keyword evidence="5 6" id="KW-0472">Membrane</keyword>
<dbReference type="PATRIC" id="fig|330734.3.peg.2335"/>
<feature type="domain" description="Cytochrome b561 bacterial/Ni-hydrogenase" evidence="7">
    <location>
        <begin position="18"/>
        <end position="179"/>
    </location>
</feature>
<feature type="transmembrane region" description="Helical" evidence="6">
    <location>
        <begin position="21"/>
        <end position="41"/>
    </location>
</feature>
<dbReference type="Gene3D" id="1.20.950.20">
    <property type="entry name" value="Transmembrane di-heme cytochromes, Chain C"/>
    <property type="match status" value="1"/>
</dbReference>
<gene>
    <name evidence="8" type="ORF">ABA45_11130</name>
</gene>
<dbReference type="STRING" id="330734.ABA45_11130"/>
<dbReference type="GO" id="GO:0022904">
    <property type="term" value="P:respiratory electron transport chain"/>
    <property type="evidence" value="ECO:0007669"/>
    <property type="project" value="InterPro"/>
</dbReference>
<feature type="transmembrane region" description="Helical" evidence="6">
    <location>
        <begin position="106"/>
        <end position="127"/>
    </location>
</feature>
<feature type="transmembrane region" description="Helical" evidence="6">
    <location>
        <begin position="47"/>
        <end position="68"/>
    </location>
</feature>
<keyword evidence="3 6" id="KW-0812">Transmembrane</keyword>
<dbReference type="Proteomes" id="UP000036406">
    <property type="component" value="Chromosome"/>
</dbReference>
<keyword evidence="9" id="KW-1185">Reference proteome</keyword>
<evidence type="ECO:0000256" key="2">
    <source>
        <dbReference type="ARBA" id="ARBA00022475"/>
    </source>
</evidence>
<dbReference type="SUPFAM" id="SSF81342">
    <property type="entry name" value="Transmembrane di-heme cytochromes"/>
    <property type="match status" value="1"/>
</dbReference>
<dbReference type="InterPro" id="IPR051542">
    <property type="entry name" value="Hydrogenase_cytochrome"/>
</dbReference>
<dbReference type="RefSeq" id="WP_048386131.1">
    <property type="nucleotide sequence ID" value="NZ_CP011494.1"/>
</dbReference>
<evidence type="ECO:0000313" key="9">
    <source>
        <dbReference type="Proteomes" id="UP000036406"/>
    </source>
</evidence>
<dbReference type="AlphaFoldDB" id="A0A0H4I580"/>
<dbReference type="KEGG" id="mpq:ABA45_11130"/>
<sequence>MTDTLKASTVSQGGRVKVWDPAVRIFHWGLVAAFCVAYFTADDYRNIHEWSGCVVVGLIACRLVWGVIGSRYARFSDFVPRPGRLTDYVRLALKGQEPSHLGHNPAAAIMILFLLLANGVIGISGLLLTTDWGWGSGVLEEVHEISVNMTLIAIALHVSAAIYESFHHQENLIRSMLTGYKRR</sequence>
<organism evidence="8 9">
    <name type="scientific">Marinobacter psychrophilus</name>
    <dbReference type="NCBI Taxonomy" id="330734"/>
    <lineage>
        <taxon>Bacteria</taxon>
        <taxon>Pseudomonadati</taxon>
        <taxon>Pseudomonadota</taxon>
        <taxon>Gammaproteobacteria</taxon>
        <taxon>Pseudomonadales</taxon>
        <taxon>Marinobacteraceae</taxon>
        <taxon>Marinobacter</taxon>
    </lineage>
</organism>
<keyword evidence="2" id="KW-1003">Cell membrane</keyword>
<name>A0A0H4I580_9GAMM</name>
<comment type="subcellular location">
    <subcellularLocation>
        <location evidence="1">Cell membrane</location>
        <topology evidence="1">Multi-pass membrane protein</topology>
    </subcellularLocation>
</comment>
<evidence type="ECO:0000313" key="8">
    <source>
        <dbReference type="EMBL" id="AKO52885.1"/>
    </source>
</evidence>
<accession>A0A0H4I580</accession>
<evidence type="ECO:0000256" key="1">
    <source>
        <dbReference type="ARBA" id="ARBA00004651"/>
    </source>
</evidence>